<gene>
    <name evidence="5" type="ORF">ABID56_001398</name>
</gene>
<dbReference type="Pfam" id="PF01510">
    <property type="entry name" value="Amidase_2"/>
    <property type="match status" value="1"/>
</dbReference>
<protein>
    <recommendedName>
        <fullName evidence="2">Autolysin</fullName>
    </recommendedName>
    <alternativeName>
        <fullName evidence="1">Cell wall hydrolase</fullName>
    </alternativeName>
</protein>
<dbReference type="SUPFAM" id="SSF55846">
    <property type="entry name" value="N-acetylmuramoyl-L-alanine amidase-like"/>
    <property type="match status" value="1"/>
</dbReference>
<dbReference type="Pfam" id="PF01471">
    <property type="entry name" value="PG_binding_1"/>
    <property type="match status" value="2"/>
</dbReference>
<dbReference type="CDD" id="cd06583">
    <property type="entry name" value="PGRP"/>
    <property type="match status" value="1"/>
</dbReference>
<reference evidence="5 6" key="1">
    <citation type="submission" date="2024-06" db="EMBL/GenBank/DDBJ databases">
        <title>Genomic Encyclopedia of Type Strains, Phase IV (KMG-IV): sequencing the most valuable type-strain genomes for metagenomic binning, comparative biology and taxonomic classification.</title>
        <authorList>
            <person name="Goeker M."/>
        </authorList>
    </citation>
    <scope>NUCLEOTIDE SEQUENCE [LARGE SCALE GENOMIC DNA]</scope>
    <source>
        <strain evidence="5 6">DSM 23520</strain>
    </source>
</reference>
<dbReference type="InterPro" id="IPR002502">
    <property type="entry name" value="Amidase_domain"/>
</dbReference>
<dbReference type="RefSeq" id="WP_354219885.1">
    <property type="nucleotide sequence ID" value="NZ_JBEPMX010000006.1"/>
</dbReference>
<dbReference type="InterPro" id="IPR036505">
    <property type="entry name" value="Amidase/PGRP_sf"/>
</dbReference>
<comment type="caution">
    <text evidence="5">The sequence shown here is derived from an EMBL/GenBank/DDBJ whole genome shotgun (WGS) entry which is preliminary data.</text>
</comment>
<dbReference type="InterPro" id="IPR002477">
    <property type="entry name" value="Peptidoglycan-bd-like"/>
</dbReference>
<dbReference type="Gene3D" id="3.40.80.10">
    <property type="entry name" value="Peptidoglycan recognition protein-like"/>
    <property type="match status" value="1"/>
</dbReference>
<accession>A0ABV2KUP4</accession>
<name>A0ABV2KUP4_9BACI</name>
<dbReference type="SMART" id="SM00644">
    <property type="entry name" value="Ami_2"/>
    <property type="match status" value="1"/>
</dbReference>
<evidence type="ECO:0000256" key="3">
    <source>
        <dbReference type="SAM" id="MobiDB-lite"/>
    </source>
</evidence>
<dbReference type="EMBL" id="JBEPMX010000006">
    <property type="protein sequence ID" value="MET3683303.1"/>
    <property type="molecule type" value="Genomic_DNA"/>
</dbReference>
<dbReference type="InterPro" id="IPR036366">
    <property type="entry name" value="PGBDSf"/>
</dbReference>
<evidence type="ECO:0000259" key="4">
    <source>
        <dbReference type="SMART" id="SM00644"/>
    </source>
</evidence>
<sequence length="295" mass="32765">MQIEDVRGQTMGGDSTRRTVNRIVRHHSATETGDVWTFEQYWQSKGWETGGYHEIILRDGTIQRCYDWDVVTNGVKGYNATSYHICLVGRGSFTDEQERVFQKRIETWLNEFQLGVQDVIGHRELAAGTTQCPGIDMDVVRARINDGSGDPSLIQRGDRGKDVEQLQRTLISKGYDLPQYGADGVFGSETEQAVKSLQQDAGITVDGIVGPETRRAMDREMTLPTGIYRKGSRGQAVQHIQRALERIGFSPGPVDGIYGPKTEAAIKQFQKEHVPNEVDGTYGPNTRSAMASALA</sequence>
<dbReference type="Proteomes" id="UP001549167">
    <property type="component" value="Unassembled WGS sequence"/>
</dbReference>
<dbReference type="InterPro" id="IPR036365">
    <property type="entry name" value="PGBD-like_sf"/>
</dbReference>
<evidence type="ECO:0000256" key="2">
    <source>
        <dbReference type="ARBA" id="ARBA00032390"/>
    </source>
</evidence>
<feature type="region of interest" description="Disordered" evidence="3">
    <location>
        <begin position="276"/>
        <end position="295"/>
    </location>
</feature>
<keyword evidence="6" id="KW-1185">Reference proteome</keyword>
<evidence type="ECO:0000313" key="6">
    <source>
        <dbReference type="Proteomes" id="UP001549167"/>
    </source>
</evidence>
<proteinExistence type="predicted"/>
<feature type="domain" description="N-acetylmuramoyl-L-alanine amidase" evidence="4">
    <location>
        <begin position="10"/>
        <end position="134"/>
    </location>
</feature>
<evidence type="ECO:0000313" key="5">
    <source>
        <dbReference type="EMBL" id="MET3683303.1"/>
    </source>
</evidence>
<dbReference type="Gene3D" id="1.10.101.10">
    <property type="entry name" value="PGBD-like superfamily/PGBD"/>
    <property type="match status" value="2"/>
</dbReference>
<organism evidence="5 6">
    <name type="scientific">Alkalibacillus flavidus</name>
    <dbReference type="NCBI Taxonomy" id="546021"/>
    <lineage>
        <taxon>Bacteria</taxon>
        <taxon>Bacillati</taxon>
        <taxon>Bacillota</taxon>
        <taxon>Bacilli</taxon>
        <taxon>Bacillales</taxon>
        <taxon>Bacillaceae</taxon>
        <taxon>Alkalibacillus</taxon>
    </lineage>
</organism>
<dbReference type="SUPFAM" id="SSF47090">
    <property type="entry name" value="PGBD-like"/>
    <property type="match status" value="2"/>
</dbReference>
<evidence type="ECO:0000256" key="1">
    <source>
        <dbReference type="ARBA" id="ARBA00030881"/>
    </source>
</evidence>